<evidence type="ECO:0000256" key="1">
    <source>
        <dbReference type="SAM" id="Phobius"/>
    </source>
</evidence>
<keyword evidence="4" id="KW-1185">Reference proteome</keyword>
<proteinExistence type="predicted"/>
<evidence type="ECO:0000313" key="4">
    <source>
        <dbReference type="Proteomes" id="UP001501747"/>
    </source>
</evidence>
<feature type="transmembrane region" description="Helical" evidence="1">
    <location>
        <begin position="186"/>
        <end position="210"/>
    </location>
</feature>
<dbReference type="SMART" id="SM00267">
    <property type="entry name" value="GGDEF"/>
    <property type="match status" value="1"/>
</dbReference>
<organism evidence="3 4">
    <name type="scientific">Allokutzneria multivorans</name>
    <dbReference type="NCBI Taxonomy" id="1142134"/>
    <lineage>
        <taxon>Bacteria</taxon>
        <taxon>Bacillati</taxon>
        <taxon>Actinomycetota</taxon>
        <taxon>Actinomycetes</taxon>
        <taxon>Pseudonocardiales</taxon>
        <taxon>Pseudonocardiaceae</taxon>
        <taxon>Allokutzneria</taxon>
    </lineage>
</organism>
<keyword evidence="1" id="KW-0472">Membrane</keyword>
<dbReference type="PANTHER" id="PTHR45138:SF9">
    <property type="entry name" value="DIGUANYLATE CYCLASE DGCM-RELATED"/>
    <property type="match status" value="1"/>
</dbReference>
<sequence length="473" mass="49656">MTHPSVTLHALFGHNQIKEIGLRVLRSLRAWQLWALPARVRRFILGVHLGVGAGVAIVLCHYAQTTGRDWAQAGAVVGAALVHVWLSGRAERHRRALSADRSTPHVDVSGLWNFGAALALPPALALGVLAVVRTAKWRCTPTPPHQALFSTAAIAAAQLGAIAVLQTADHSLRSGSEPTVSHEIASALVLMLAAGVYGVIEAVLVGGVIALAKHTSLFSSAALGGRETNIIAVLTLAGGVVAGIAMCSPTGLLAPGLTLALAFAGDRQLARQRDLEVTAGIDDLTQLSRRNYWMTQAVDRLMRTATDGGSVGVVVIDLDYFKTINDTAGHPMGDAVLSSVASALREETRPGDVLGRPGGDEFTVLADNVDETELARCAERLRAAIASVEVVGDGMVVRGADLPAPERQDVLRVSASIGVAHSRTLRTAVCLGRGQRRRAQEAIQELIATADKQAIVSKTTGRNRVTTASELGS</sequence>
<evidence type="ECO:0000313" key="3">
    <source>
        <dbReference type="EMBL" id="GAA4009954.1"/>
    </source>
</evidence>
<dbReference type="CDD" id="cd01949">
    <property type="entry name" value="GGDEF"/>
    <property type="match status" value="1"/>
</dbReference>
<feature type="domain" description="GGDEF" evidence="2">
    <location>
        <begin position="309"/>
        <end position="470"/>
    </location>
</feature>
<keyword evidence="1" id="KW-0812">Transmembrane</keyword>
<feature type="transmembrane region" description="Helical" evidence="1">
    <location>
        <begin position="147"/>
        <end position="165"/>
    </location>
</feature>
<feature type="transmembrane region" description="Helical" evidence="1">
    <location>
        <begin position="43"/>
        <end position="64"/>
    </location>
</feature>
<feature type="transmembrane region" description="Helical" evidence="1">
    <location>
        <begin position="111"/>
        <end position="135"/>
    </location>
</feature>
<accession>A0ABP7SCP3</accession>
<evidence type="ECO:0000259" key="2">
    <source>
        <dbReference type="PROSITE" id="PS50887"/>
    </source>
</evidence>
<dbReference type="Pfam" id="PF00990">
    <property type="entry name" value="GGDEF"/>
    <property type="match status" value="1"/>
</dbReference>
<keyword evidence="1" id="KW-1133">Transmembrane helix</keyword>
<dbReference type="InterPro" id="IPR029787">
    <property type="entry name" value="Nucleotide_cyclase"/>
</dbReference>
<dbReference type="Proteomes" id="UP001501747">
    <property type="component" value="Unassembled WGS sequence"/>
</dbReference>
<dbReference type="InterPro" id="IPR043128">
    <property type="entry name" value="Rev_trsase/Diguanyl_cyclase"/>
</dbReference>
<dbReference type="Gene3D" id="3.30.70.270">
    <property type="match status" value="1"/>
</dbReference>
<feature type="transmembrane region" description="Helical" evidence="1">
    <location>
        <begin position="230"/>
        <end position="263"/>
    </location>
</feature>
<dbReference type="SUPFAM" id="SSF55073">
    <property type="entry name" value="Nucleotide cyclase"/>
    <property type="match status" value="1"/>
</dbReference>
<dbReference type="EMBL" id="BAABAL010000012">
    <property type="protein sequence ID" value="GAA4009954.1"/>
    <property type="molecule type" value="Genomic_DNA"/>
</dbReference>
<gene>
    <name evidence="3" type="ORF">GCM10022247_35120</name>
</gene>
<comment type="caution">
    <text evidence="3">The sequence shown here is derived from an EMBL/GenBank/DDBJ whole genome shotgun (WGS) entry which is preliminary data.</text>
</comment>
<reference evidence="4" key="1">
    <citation type="journal article" date="2019" name="Int. J. Syst. Evol. Microbiol.">
        <title>The Global Catalogue of Microorganisms (GCM) 10K type strain sequencing project: providing services to taxonomists for standard genome sequencing and annotation.</title>
        <authorList>
            <consortium name="The Broad Institute Genomics Platform"/>
            <consortium name="The Broad Institute Genome Sequencing Center for Infectious Disease"/>
            <person name="Wu L."/>
            <person name="Ma J."/>
        </authorList>
    </citation>
    <scope>NUCLEOTIDE SEQUENCE [LARGE SCALE GENOMIC DNA]</scope>
    <source>
        <strain evidence="4">JCM 17342</strain>
    </source>
</reference>
<dbReference type="InterPro" id="IPR000160">
    <property type="entry name" value="GGDEF_dom"/>
</dbReference>
<dbReference type="PANTHER" id="PTHR45138">
    <property type="entry name" value="REGULATORY COMPONENTS OF SENSORY TRANSDUCTION SYSTEM"/>
    <property type="match status" value="1"/>
</dbReference>
<name>A0ABP7SCP3_9PSEU</name>
<dbReference type="InterPro" id="IPR050469">
    <property type="entry name" value="Diguanylate_Cyclase"/>
</dbReference>
<protein>
    <submittedName>
        <fullName evidence="3">GGDEF domain-containing protein</fullName>
    </submittedName>
</protein>
<dbReference type="PROSITE" id="PS50887">
    <property type="entry name" value="GGDEF"/>
    <property type="match status" value="1"/>
</dbReference>
<dbReference type="NCBIfam" id="TIGR00254">
    <property type="entry name" value="GGDEF"/>
    <property type="match status" value="1"/>
</dbReference>